<protein>
    <recommendedName>
        <fullName evidence="3">Alpha-2-macroglobulin domain-containing protein</fullName>
    </recommendedName>
</protein>
<accession>A0A5B8V0C4</accession>
<dbReference type="OrthoDB" id="9767116at2"/>
<dbReference type="SUPFAM" id="SSF49464">
    <property type="entry name" value="Carboxypeptidase regulatory domain-like"/>
    <property type="match status" value="1"/>
</dbReference>
<dbReference type="PROSITE" id="PS52016">
    <property type="entry name" value="TONB_DEPENDENT_REC_3"/>
    <property type="match status" value="1"/>
</dbReference>
<dbReference type="Gene3D" id="2.60.40.1930">
    <property type="match status" value="1"/>
</dbReference>
<gene>
    <name evidence="4" type="ORF">FRZ54_20235</name>
</gene>
<sequence>MSHLYKKATALLLFIALMQSSIFAQQKLLTPSRQRSYYTFIYKLEPDEVMRFYGKAEKLMPEKMMHKLVDSFKTDERWRNYLPSGNYLKVFAEKNVLQYKLIENHSADLKLLHNTGDISFSLVNRQGERVSDAVVHIKHELVPFDSKSGLYHVRNSKKAKLIRVDYRGVVNFFRITEESSYHRNWLKAKWCGFKRLFQHKNKYNYNGYQYPNSYNDHYTGFMIFNKAIYRPGDTVKFKAFIMNKKSKKPITVPRVLIRLLDRNNVDDVITGYVNSYRDGGYEGSVVLRDTLDLDLDEEYTISLEDPTSAKYSQNDDNSDEEDKAAMARRKVYFAAQFKYEEYELRSVNFSARLDKTEHWTGDPLAVYLKATDENDLPLSDGRVTLTLTNPVIKYNHLTKLFVPDTLWVHQLTLEPAGETKVLIPDSIFPRTSLDYEIHAQFLNSNNESHSTQNRVTYNCERYRISAEIKGDTLVSSYFKLGKEIKGEALISALSGEDTLSKMKVVLPSKIIINPNAVTYNIETDSTDMDVDLKESQSGISLSGYRTADSLFVRVANERNLHFWYSVFAGNDLLETGETSSLFYRRAYRGAKDINFVVNYIWAGKNESEQTTVPYQDKLLNVYVKQPISVYPGQQVRSEIAVTDNAGKPVANADITAWALTRKFSDYRVPSIPYLGKENYYRRTNRERYLQPNNNTAGTRRLDWKRWSREMGLDSIAYYQFTHPRPIYRSEEPLHDTITQIAPFVIKEGDIEPVHILFIDERPVYFDQAQQMERYSFAVKPGKHNLKFRTTTQFIKLDSVQVNAYRKLIISLNDDTSNHAVTFVKMADTLDRYEANFIDQHMVTITDNFNGKLALLQQGDHLTLLNPITTGYRNNNQVLTGPLSYNYADLLLPGEKPRGFLVEPDYSYVFEPGLLKQKSIPARYPFRTALFLGHGASDYGQYVFTHNEADSIWDQYLYLKSNTQQLFINDPVSDRITGRLEISVNDYKNQKGPLIKNIILYRYDDPDFIQVYSGNTIRFSPLKTGKYRMLFLLKGDSYDIKDDVVVKAFGVSVYKFDVLPVHPRDSVSIKINQVMTNRTSAYKSGDSDVQNDALKLKEAFNDRYFDMTNFGDSMSGTVIADEDGLPIPGCTVKVKGTNHGVVTDVNGHFRLKVPASGHLIASFVGYYAQEVRIELGTVVKISLKSSPNMLGEVVVTGYATVRRKDVTYSMAVVTTTEQGLMGQAAGVTIEAQPGGGSTIYIRGISDKSGAKPLIVVDGEIVADLKGISPNDIGEMSVLKDASATALYGAQAANGVIVINTKKRSNSGLAADTTKQGEGSQGLRKNFSDYAYWHPKLTTDANGKASFVSVFPDDITNWRTFVVAINGQKQTGFSEKQIKSYRPVSANFVSPQFAVRGDELHVIGKVLNYTTDTVKIERSFVYNGKPVTHDLLQVKNSHIDTMSVTAEGTDSLAFEYTIKRDNGYFDGERRKIPLMEQGTKETKGVFEALEKDTTVSLKFNPNSGTVTFHAESSVLPILLEETKKLRNYQYLCNEQLASKLIGLLTERRIKKFLNEPFEHGKNITEIVKKIQQSRNSQGTWGWWKDTPEEMWVSLHVVEALLDAESDGYTTQLDKVKLTQYLLYQLDSYKQQDRLYRLELLKKLGAKADYEKYVAVISKEISLQKDPSDYTKMRLMLVKQQAGIPVKIDSLVGKARHTMFGNIYWGEEGYRFFDNSVQLSVLAYRILKNEGKYPELLSKIRGYFMEQRKGGDWRNTYESALILENILPDLLTEGKGIKPASITLSGAKNETVTKFPYTATFAGNELKVAKTGTLPVYITGYQQFWNRKPEKVSKDFTVNSWFEKKGDKQTKLKDGEAVELKVEVTTRGDADYVMINIPIPAGCSYESKEQNWGNEVHREYFKDRVSIFCRSMKQGTYTFTVNLMPRYSGIYNINPAKAEMMYFPVFYGREEMKKVEIGSLVH</sequence>
<dbReference type="NCBIfam" id="TIGR04057">
    <property type="entry name" value="SusC_RagA_signa"/>
    <property type="match status" value="1"/>
</dbReference>
<dbReference type="PANTHER" id="PTHR40094">
    <property type="entry name" value="ALPHA-2-MACROGLOBULIN HOMOLOG"/>
    <property type="match status" value="1"/>
</dbReference>
<keyword evidence="5" id="KW-1185">Reference proteome</keyword>
<keyword evidence="1" id="KW-0813">Transport</keyword>
<dbReference type="SMART" id="SM01360">
    <property type="entry name" value="A2M"/>
    <property type="match status" value="1"/>
</dbReference>
<dbReference type="Pfam" id="PF17973">
    <property type="entry name" value="bMG10"/>
    <property type="match status" value="1"/>
</dbReference>
<feature type="domain" description="Alpha-2-macroglobulin" evidence="3">
    <location>
        <begin position="1329"/>
        <end position="1418"/>
    </location>
</feature>
<dbReference type="InterPro" id="IPR041246">
    <property type="entry name" value="Bact_MG10"/>
</dbReference>
<dbReference type="KEGG" id="mgin:FRZ54_20235"/>
<comment type="similarity">
    <text evidence="1">Belongs to the TonB-dependent receptor family.</text>
</comment>
<dbReference type="RefSeq" id="WP_147033628.1">
    <property type="nucleotide sequence ID" value="NZ_CP042436.1"/>
</dbReference>
<dbReference type="PANTHER" id="PTHR40094:SF1">
    <property type="entry name" value="UBIQUITIN DOMAIN-CONTAINING PROTEIN"/>
    <property type="match status" value="1"/>
</dbReference>
<keyword evidence="1" id="KW-0812">Transmembrane</keyword>
<feature type="chain" id="PRO_5023104829" description="Alpha-2-macroglobulin domain-containing protein" evidence="2">
    <location>
        <begin position="25"/>
        <end position="1959"/>
    </location>
</feature>
<dbReference type="InterPro" id="IPR008930">
    <property type="entry name" value="Terpenoid_cyclase/PrenylTrfase"/>
</dbReference>
<comment type="subcellular location">
    <subcellularLocation>
        <location evidence="1">Cell outer membrane</location>
        <topology evidence="1">Multi-pass membrane protein</topology>
    </subcellularLocation>
</comment>
<keyword evidence="1" id="KW-1134">Transmembrane beta strand</keyword>
<keyword evidence="1" id="KW-0472">Membrane</keyword>
<evidence type="ECO:0000313" key="4">
    <source>
        <dbReference type="EMBL" id="QEC64794.1"/>
    </source>
</evidence>
<dbReference type="InterPro" id="IPR039426">
    <property type="entry name" value="TonB-dep_rcpt-like"/>
</dbReference>
<dbReference type="InterPro" id="IPR012910">
    <property type="entry name" value="Plug_dom"/>
</dbReference>
<dbReference type="InterPro" id="IPR023997">
    <property type="entry name" value="TonB-dep_OMP_SusC/RagA_CS"/>
</dbReference>
<dbReference type="Pfam" id="PF07715">
    <property type="entry name" value="Plug"/>
    <property type="match status" value="1"/>
</dbReference>
<dbReference type="InterPro" id="IPR001599">
    <property type="entry name" value="Macroglobln_a2"/>
</dbReference>
<dbReference type="SUPFAM" id="SSF56935">
    <property type="entry name" value="Porins"/>
    <property type="match status" value="1"/>
</dbReference>
<evidence type="ECO:0000256" key="1">
    <source>
        <dbReference type="PROSITE-ProRule" id="PRU01360"/>
    </source>
</evidence>
<dbReference type="GO" id="GO:0009279">
    <property type="term" value="C:cell outer membrane"/>
    <property type="evidence" value="ECO:0007669"/>
    <property type="project" value="UniProtKB-SubCell"/>
</dbReference>
<evidence type="ECO:0000256" key="2">
    <source>
        <dbReference type="SAM" id="SignalP"/>
    </source>
</evidence>
<keyword evidence="2" id="KW-0732">Signal</keyword>
<dbReference type="InterPro" id="IPR037066">
    <property type="entry name" value="Plug_dom_sf"/>
</dbReference>
<dbReference type="SUPFAM" id="SSF48239">
    <property type="entry name" value="Terpenoid cyclases/Protein prenyltransferases"/>
    <property type="match status" value="1"/>
</dbReference>
<dbReference type="Proteomes" id="UP000321479">
    <property type="component" value="Chromosome"/>
</dbReference>
<dbReference type="InterPro" id="IPR051802">
    <property type="entry name" value="YfhM-like"/>
</dbReference>
<dbReference type="Pfam" id="PF00207">
    <property type="entry name" value="A2M"/>
    <property type="match status" value="1"/>
</dbReference>
<reference evidence="4 5" key="1">
    <citation type="journal article" date="2017" name="Curr. Microbiol.">
        <title>Mucilaginibacter ginsenosidivorans sp. nov., Isolated from Soil of Ginseng Field.</title>
        <authorList>
            <person name="Kim M.M."/>
            <person name="Siddiqi M.Z."/>
            <person name="Im W.T."/>
        </authorList>
    </citation>
    <scope>NUCLEOTIDE SEQUENCE [LARGE SCALE GENOMIC DNA]</scope>
    <source>
        <strain evidence="4 5">Gsoil 3017</strain>
    </source>
</reference>
<dbReference type="Pfam" id="PF13715">
    <property type="entry name" value="CarbopepD_reg_2"/>
    <property type="match status" value="1"/>
</dbReference>
<dbReference type="Gene3D" id="2.170.130.10">
    <property type="entry name" value="TonB-dependent receptor, plug domain"/>
    <property type="match status" value="1"/>
</dbReference>
<evidence type="ECO:0000259" key="3">
    <source>
        <dbReference type="SMART" id="SM01360"/>
    </source>
</evidence>
<feature type="signal peptide" evidence="2">
    <location>
        <begin position="1"/>
        <end position="24"/>
    </location>
</feature>
<dbReference type="Gene3D" id="1.50.10.20">
    <property type="match status" value="1"/>
</dbReference>
<keyword evidence="1" id="KW-0998">Cell outer membrane</keyword>
<evidence type="ECO:0000313" key="5">
    <source>
        <dbReference type="Proteomes" id="UP000321479"/>
    </source>
</evidence>
<name>A0A5B8V0C4_9SPHI</name>
<proteinExistence type="inferred from homology"/>
<dbReference type="EMBL" id="CP042436">
    <property type="protein sequence ID" value="QEC64794.1"/>
    <property type="molecule type" value="Genomic_DNA"/>
</dbReference>
<dbReference type="GO" id="GO:0004866">
    <property type="term" value="F:endopeptidase inhibitor activity"/>
    <property type="evidence" value="ECO:0007669"/>
    <property type="project" value="InterPro"/>
</dbReference>
<organism evidence="4 5">
    <name type="scientific">Mucilaginibacter ginsenosidivorans</name>
    <dbReference type="NCBI Taxonomy" id="398053"/>
    <lineage>
        <taxon>Bacteria</taxon>
        <taxon>Pseudomonadati</taxon>
        <taxon>Bacteroidota</taxon>
        <taxon>Sphingobacteriia</taxon>
        <taxon>Sphingobacteriales</taxon>
        <taxon>Sphingobacteriaceae</taxon>
        <taxon>Mucilaginibacter</taxon>
    </lineage>
</organism>
<dbReference type="Gene3D" id="2.60.40.1120">
    <property type="entry name" value="Carboxypeptidase-like, regulatory domain"/>
    <property type="match status" value="1"/>
</dbReference>
<dbReference type="InterPro" id="IPR008969">
    <property type="entry name" value="CarboxyPept-like_regulatory"/>
</dbReference>